<comment type="caution">
    <text evidence="3">The sequence shown here is derived from an EMBL/GenBank/DDBJ whole genome shotgun (WGS) entry which is preliminary data.</text>
</comment>
<feature type="chain" id="PRO_5006391014" description="Oxidoreductase molybdopterin-binding domain-containing protein" evidence="1">
    <location>
        <begin position="20"/>
        <end position="149"/>
    </location>
</feature>
<evidence type="ECO:0000313" key="3">
    <source>
        <dbReference type="EMBL" id="KRG42353.1"/>
    </source>
</evidence>
<keyword evidence="1" id="KW-0732">Signal</keyword>
<dbReference type="AlphaFoldDB" id="A0A0R0AMV9"/>
<keyword evidence="4" id="KW-1185">Reference proteome</keyword>
<evidence type="ECO:0000259" key="2">
    <source>
        <dbReference type="Pfam" id="PF00174"/>
    </source>
</evidence>
<dbReference type="RefSeq" id="WP_057646771.1">
    <property type="nucleotide sequence ID" value="NZ_LLXU01000081.1"/>
</dbReference>
<proteinExistence type="predicted"/>
<feature type="domain" description="Oxidoreductase molybdopterin-binding" evidence="2">
    <location>
        <begin position="53"/>
        <end position="147"/>
    </location>
</feature>
<protein>
    <recommendedName>
        <fullName evidence="2">Oxidoreductase molybdopterin-binding domain-containing protein</fullName>
    </recommendedName>
</protein>
<dbReference type="InterPro" id="IPR036374">
    <property type="entry name" value="OxRdtase_Mopterin-bd_sf"/>
</dbReference>
<accession>A0A0R0AMV9</accession>
<dbReference type="STRING" id="676599.ARC20_10810"/>
<sequence length="149" mass="15987">MRMSWLFCGLLVAAGAVHAKEAPPANLLDPARIATLPRQQARMDVHGHPLQCEGVSLAALLRASGAMPATPLRGADLAKMVRIKARDGYQVAFSLGELDDTLGAREVLLSDRCDGQPLPAEDGPWRLLVPADHRAARAARQVERIEVGP</sequence>
<gene>
    <name evidence="3" type="ORF">ARC20_10810</name>
</gene>
<dbReference type="Gene3D" id="3.90.420.10">
    <property type="entry name" value="Oxidoreductase, molybdopterin-binding domain"/>
    <property type="match status" value="1"/>
</dbReference>
<evidence type="ECO:0000313" key="4">
    <source>
        <dbReference type="Proteomes" id="UP000051802"/>
    </source>
</evidence>
<reference evidence="3 4" key="1">
    <citation type="submission" date="2015-10" db="EMBL/GenBank/DDBJ databases">
        <title>Genome sequencing and analysis of members of genus Stenotrophomonas.</title>
        <authorList>
            <person name="Patil P.P."/>
            <person name="Midha S."/>
            <person name="Patil P.B."/>
        </authorList>
    </citation>
    <scope>NUCLEOTIDE SEQUENCE [LARGE SCALE GENOMIC DNA]</scope>
    <source>
        <strain evidence="3 4">JCM 16536</strain>
    </source>
</reference>
<dbReference type="InterPro" id="IPR000572">
    <property type="entry name" value="OxRdtase_Mopterin-bd_dom"/>
</dbReference>
<name>A0A0R0AMV9_9GAMM</name>
<evidence type="ECO:0000256" key="1">
    <source>
        <dbReference type="SAM" id="SignalP"/>
    </source>
</evidence>
<dbReference type="Proteomes" id="UP000051802">
    <property type="component" value="Unassembled WGS sequence"/>
</dbReference>
<dbReference type="SUPFAM" id="SSF56524">
    <property type="entry name" value="Oxidoreductase molybdopterin-binding domain"/>
    <property type="match status" value="1"/>
</dbReference>
<feature type="signal peptide" evidence="1">
    <location>
        <begin position="1"/>
        <end position="19"/>
    </location>
</feature>
<dbReference type="Pfam" id="PF00174">
    <property type="entry name" value="Oxidored_molyb"/>
    <property type="match status" value="1"/>
</dbReference>
<dbReference type="OrthoDB" id="482420at2"/>
<dbReference type="EMBL" id="LLXU01000081">
    <property type="protein sequence ID" value="KRG42353.1"/>
    <property type="molecule type" value="Genomic_DNA"/>
</dbReference>
<organism evidence="3 4">
    <name type="scientific">Stenotrophomonas panacihumi</name>
    <dbReference type="NCBI Taxonomy" id="676599"/>
    <lineage>
        <taxon>Bacteria</taxon>
        <taxon>Pseudomonadati</taxon>
        <taxon>Pseudomonadota</taxon>
        <taxon>Gammaproteobacteria</taxon>
        <taxon>Lysobacterales</taxon>
        <taxon>Lysobacteraceae</taxon>
        <taxon>Stenotrophomonas</taxon>
    </lineage>
</organism>